<dbReference type="Proteomes" id="UP001396334">
    <property type="component" value="Unassembled WGS sequence"/>
</dbReference>
<keyword evidence="2" id="KW-1185">Reference proteome</keyword>
<proteinExistence type="predicted"/>
<organism evidence="1 2">
    <name type="scientific">Hibiscus sabdariffa</name>
    <name type="common">roselle</name>
    <dbReference type="NCBI Taxonomy" id="183260"/>
    <lineage>
        <taxon>Eukaryota</taxon>
        <taxon>Viridiplantae</taxon>
        <taxon>Streptophyta</taxon>
        <taxon>Embryophyta</taxon>
        <taxon>Tracheophyta</taxon>
        <taxon>Spermatophyta</taxon>
        <taxon>Magnoliopsida</taxon>
        <taxon>eudicotyledons</taxon>
        <taxon>Gunneridae</taxon>
        <taxon>Pentapetalae</taxon>
        <taxon>rosids</taxon>
        <taxon>malvids</taxon>
        <taxon>Malvales</taxon>
        <taxon>Malvaceae</taxon>
        <taxon>Malvoideae</taxon>
        <taxon>Hibiscus</taxon>
    </lineage>
</organism>
<dbReference type="EMBL" id="JBBPBN010000017">
    <property type="protein sequence ID" value="KAK9019584.1"/>
    <property type="molecule type" value="Genomic_DNA"/>
</dbReference>
<name>A0ABR2S3Q6_9ROSI</name>
<accession>A0ABR2S3Q6</accession>
<gene>
    <name evidence="1" type="ORF">V6N11_054100</name>
</gene>
<evidence type="ECO:0000313" key="1">
    <source>
        <dbReference type="EMBL" id="KAK9019584.1"/>
    </source>
</evidence>
<reference evidence="1 2" key="1">
    <citation type="journal article" date="2024" name="G3 (Bethesda)">
        <title>Genome assembly of Hibiscus sabdariffa L. provides insights into metabolisms of medicinal natural products.</title>
        <authorList>
            <person name="Kim T."/>
        </authorList>
    </citation>
    <scope>NUCLEOTIDE SEQUENCE [LARGE SCALE GENOMIC DNA]</scope>
    <source>
        <strain evidence="1">TK-2024</strain>
        <tissue evidence="1">Old leaves</tissue>
    </source>
</reference>
<sequence>MQQQEENNQSQRCKHVKERILYPLAKSSVLNLNLMPFLEATGVVVRFRYRSFINIKCDSLAGNRIMELQRTVFHQVKTQALEPLSNTALIPFSNRCQLSSWQRIHHNRFARPE</sequence>
<comment type="caution">
    <text evidence="1">The sequence shown here is derived from an EMBL/GenBank/DDBJ whole genome shotgun (WGS) entry which is preliminary data.</text>
</comment>
<evidence type="ECO:0000313" key="2">
    <source>
        <dbReference type="Proteomes" id="UP001396334"/>
    </source>
</evidence>
<protein>
    <submittedName>
        <fullName evidence="1">Uncharacterized protein</fullName>
    </submittedName>
</protein>